<proteinExistence type="predicted"/>
<dbReference type="GO" id="GO:0046872">
    <property type="term" value="F:metal ion binding"/>
    <property type="evidence" value="ECO:0007669"/>
    <property type="project" value="UniProtKB-KW"/>
</dbReference>
<dbReference type="EC" id="2.7.7.6" evidence="1"/>
<dbReference type="GO" id="GO:0006351">
    <property type="term" value="P:DNA-templated transcription"/>
    <property type="evidence" value="ECO:0007669"/>
    <property type="project" value="InterPro"/>
</dbReference>
<name>A0AAD9TVZ6_9ROSI</name>
<evidence type="ECO:0000256" key="3">
    <source>
        <dbReference type="ARBA" id="ARBA00022833"/>
    </source>
</evidence>
<evidence type="ECO:0000313" key="5">
    <source>
        <dbReference type="EMBL" id="KAK2643226.1"/>
    </source>
</evidence>
<evidence type="ECO:0000256" key="1">
    <source>
        <dbReference type="ARBA" id="ARBA00012418"/>
    </source>
</evidence>
<comment type="caution">
    <text evidence="5">The sequence shown here is derived from an EMBL/GenBank/DDBJ whole genome shotgun (WGS) entry which is preliminary data.</text>
</comment>
<dbReference type="AlphaFoldDB" id="A0AAD9TVZ6"/>
<dbReference type="PANTHER" id="PTHR48446:SF1">
    <property type="entry name" value="DNA-DIRECTED RNA POLYMERASE SUBUNIT BETA' N-TERMINAL SECTION"/>
    <property type="match status" value="1"/>
</dbReference>
<dbReference type="GO" id="GO:0003899">
    <property type="term" value="F:DNA-directed RNA polymerase activity"/>
    <property type="evidence" value="ECO:0007669"/>
    <property type="project" value="UniProtKB-EC"/>
</dbReference>
<sequence length="258" mass="28866">MCLHHHFHTPNTTTTYTSLSFCHYSYYLKVFMETCISRYRLKKIEAGTAVGAIGAQSIGEPGTQMTLKTFHFAGVASMNITQGVPRINEIINGSKRTSTPIISAELDCDDNENSARVVKGRIEKTVLGQVAKSLKIVMTSRKAAIVIALDMRTIQDANLCINADTVKESILQTPRLKLKQQNITVLDVRKLEIVPPVDKSKIHFVLHNLKKVLPMVIVKGIKTVERAVIAEKDREKNKVNVNEEVKKKFWLLVEGLVV</sequence>
<dbReference type="InterPro" id="IPR007081">
    <property type="entry name" value="RNA_pol_Rpb1_5"/>
</dbReference>
<dbReference type="EMBL" id="JANJYI010000007">
    <property type="protein sequence ID" value="KAK2643226.1"/>
    <property type="molecule type" value="Genomic_DNA"/>
</dbReference>
<dbReference type="Proteomes" id="UP001280121">
    <property type="component" value="Unassembled WGS sequence"/>
</dbReference>
<evidence type="ECO:0000313" key="6">
    <source>
        <dbReference type="Proteomes" id="UP001280121"/>
    </source>
</evidence>
<keyword evidence="2" id="KW-0479">Metal-binding</keyword>
<dbReference type="GO" id="GO:0003677">
    <property type="term" value="F:DNA binding"/>
    <property type="evidence" value="ECO:0007669"/>
    <property type="project" value="InterPro"/>
</dbReference>
<dbReference type="InterPro" id="IPR015700">
    <property type="entry name" value="RPC1"/>
</dbReference>
<organism evidence="5 6">
    <name type="scientific">Dipteronia dyeriana</name>
    <dbReference type="NCBI Taxonomy" id="168575"/>
    <lineage>
        <taxon>Eukaryota</taxon>
        <taxon>Viridiplantae</taxon>
        <taxon>Streptophyta</taxon>
        <taxon>Embryophyta</taxon>
        <taxon>Tracheophyta</taxon>
        <taxon>Spermatophyta</taxon>
        <taxon>Magnoliopsida</taxon>
        <taxon>eudicotyledons</taxon>
        <taxon>Gunneridae</taxon>
        <taxon>Pentapetalae</taxon>
        <taxon>rosids</taxon>
        <taxon>malvids</taxon>
        <taxon>Sapindales</taxon>
        <taxon>Sapindaceae</taxon>
        <taxon>Hippocastanoideae</taxon>
        <taxon>Acereae</taxon>
        <taxon>Dipteronia</taxon>
    </lineage>
</organism>
<accession>A0AAD9TVZ6</accession>
<dbReference type="PANTHER" id="PTHR48446">
    <property type="entry name" value="DNA-DIRECTED RNA POLYMERASE SUBUNIT BETA' N-TERMINAL SECTION"/>
    <property type="match status" value="1"/>
</dbReference>
<reference evidence="5" key="1">
    <citation type="journal article" date="2023" name="Plant J.">
        <title>Genome sequences and population genomics provide insights into the demographic history, inbreeding, and mutation load of two 'living fossil' tree species of Dipteronia.</title>
        <authorList>
            <person name="Feng Y."/>
            <person name="Comes H.P."/>
            <person name="Chen J."/>
            <person name="Zhu S."/>
            <person name="Lu R."/>
            <person name="Zhang X."/>
            <person name="Li P."/>
            <person name="Qiu J."/>
            <person name="Olsen K.M."/>
            <person name="Qiu Y."/>
        </authorList>
    </citation>
    <scope>NUCLEOTIDE SEQUENCE</scope>
    <source>
        <strain evidence="5">KIB01</strain>
    </source>
</reference>
<keyword evidence="6" id="KW-1185">Reference proteome</keyword>
<protein>
    <recommendedName>
        <fullName evidence="1">DNA-directed RNA polymerase</fullName>
        <ecNumber evidence="1">2.7.7.6</ecNumber>
    </recommendedName>
</protein>
<gene>
    <name evidence="5" type="ORF">Ddye_024989</name>
</gene>
<feature type="domain" description="RNA polymerase Rpb1" evidence="4">
    <location>
        <begin position="43"/>
        <end position="239"/>
    </location>
</feature>
<keyword evidence="3" id="KW-0862">Zinc</keyword>
<dbReference type="Pfam" id="PF04998">
    <property type="entry name" value="RNA_pol_Rpb1_5"/>
    <property type="match status" value="1"/>
</dbReference>
<dbReference type="SUPFAM" id="SSF64484">
    <property type="entry name" value="beta and beta-prime subunits of DNA dependent RNA-polymerase"/>
    <property type="match status" value="1"/>
</dbReference>
<evidence type="ECO:0000259" key="4">
    <source>
        <dbReference type="Pfam" id="PF04998"/>
    </source>
</evidence>
<evidence type="ECO:0000256" key="2">
    <source>
        <dbReference type="ARBA" id="ARBA00022723"/>
    </source>
</evidence>